<evidence type="ECO:0000313" key="4">
    <source>
        <dbReference type="Proteomes" id="UP000823521"/>
    </source>
</evidence>
<accession>A0ABS3VUJ0</accession>
<protein>
    <recommendedName>
        <fullName evidence="5">YD repeat-containing protein</fullName>
    </recommendedName>
</protein>
<organism evidence="3 4">
    <name type="scientific">Micromonospora echinofusca</name>
    <dbReference type="NCBI Taxonomy" id="47858"/>
    <lineage>
        <taxon>Bacteria</taxon>
        <taxon>Bacillati</taxon>
        <taxon>Actinomycetota</taxon>
        <taxon>Actinomycetes</taxon>
        <taxon>Micromonosporales</taxon>
        <taxon>Micromonosporaceae</taxon>
        <taxon>Micromonospora</taxon>
    </lineage>
</organism>
<feature type="chain" id="PRO_5047093862" description="YD repeat-containing protein" evidence="2">
    <location>
        <begin position="44"/>
        <end position="473"/>
    </location>
</feature>
<feature type="region of interest" description="Disordered" evidence="1">
    <location>
        <begin position="246"/>
        <end position="285"/>
    </location>
</feature>
<keyword evidence="4" id="KW-1185">Reference proteome</keyword>
<proteinExistence type="predicted"/>
<dbReference type="RefSeq" id="WP_208815197.1">
    <property type="nucleotide sequence ID" value="NZ_WVUH01000177.1"/>
</dbReference>
<feature type="compositionally biased region" description="Pro residues" evidence="1">
    <location>
        <begin position="454"/>
        <end position="463"/>
    </location>
</feature>
<sequence length="473" mass="49706">MTPGQATLPIRTVTTTRPLHRALALVAGTLLATVVGAAAPANAEEPTDLRFGDLRICDPTACYTAWRVIDSDQDGASDADELAAGSDPHDPASRPLLKHIAELTMARQLPSFEAGRGAFVVLPAEILEIRAKAGIEPVGAFPLPARGDMLTRMGISLDLLKEYGLSPDRDGFTIGLDTLGTKDGPPGVRVAGIDVGLISAGFDNPTRHVAGGGVKSHRPAWFGGGWVTDYNDGSRDVTYQDSEDGTVTIEHTNPDGSEGNTRTIQQDGEAGSESRTKETVTDPQGNLVSSTLTTVQRLSDGAVNKMSVTKEFIRDDNGKVTGTRITTTVSYISADGEYGSSAQTVESCDADGANCTTTSSEYSDSDDPKEEEYVDPEVGNPTIVTQEAVDGVLRTRGAAINVIQGWTAPGLEGEPRDPQNPAAVILVDPELADHYLLVEPIRITKAQPEVRPDLPSPIEPAGPPAGGGCNGLC</sequence>
<name>A0ABS3VUJ0_MICEH</name>
<dbReference type="EMBL" id="WVUH01000177">
    <property type="protein sequence ID" value="MBO4208206.1"/>
    <property type="molecule type" value="Genomic_DNA"/>
</dbReference>
<comment type="caution">
    <text evidence="3">The sequence shown here is derived from an EMBL/GenBank/DDBJ whole genome shotgun (WGS) entry which is preliminary data.</text>
</comment>
<feature type="signal peptide" evidence="2">
    <location>
        <begin position="1"/>
        <end position="43"/>
    </location>
</feature>
<feature type="region of interest" description="Disordered" evidence="1">
    <location>
        <begin position="355"/>
        <end position="375"/>
    </location>
</feature>
<keyword evidence="2" id="KW-0732">Signal</keyword>
<evidence type="ECO:0008006" key="5">
    <source>
        <dbReference type="Google" id="ProtNLM"/>
    </source>
</evidence>
<dbReference type="Proteomes" id="UP000823521">
    <property type="component" value="Unassembled WGS sequence"/>
</dbReference>
<reference evidence="3 4" key="1">
    <citation type="submission" date="2019-12" db="EMBL/GenBank/DDBJ databases">
        <title>Whole genome sequencing of endophytic Actinobacterium Micromonospora sp. MPMI6T.</title>
        <authorList>
            <person name="Evv R."/>
            <person name="Podile A.R."/>
        </authorList>
    </citation>
    <scope>NUCLEOTIDE SEQUENCE [LARGE SCALE GENOMIC DNA]</scope>
    <source>
        <strain evidence="3 4">MPMI6</strain>
    </source>
</reference>
<gene>
    <name evidence="3" type="ORF">GSF22_19655</name>
</gene>
<evidence type="ECO:0000313" key="3">
    <source>
        <dbReference type="EMBL" id="MBO4208206.1"/>
    </source>
</evidence>
<evidence type="ECO:0000256" key="2">
    <source>
        <dbReference type="SAM" id="SignalP"/>
    </source>
</evidence>
<evidence type="ECO:0000256" key="1">
    <source>
        <dbReference type="SAM" id="MobiDB-lite"/>
    </source>
</evidence>
<feature type="compositionally biased region" description="Polar residues" evidence="1">
    <location>
        <begin position="249"/>
        <end position="266"/>
    </location>
</feature>
<feature type="compositionally biased region" description="Acidic residues" evidence="1">
    <location>
        <begin position="363"/>
        <end position="375"/>
    </location>
</feature>
<feature type="compositionally biased region" description="Gly residues" evidence="1">
    <location>
        <begin position="464"/>
        <end position="473"/>
    </location>
</feature>
<feature type="region of interest" description="Disordered" evidence="1">
    <location>
        <begin position="450"/>
        <end position="473"/>
    </location>
</feature>